<dbReference type="Proteomes" id="UP001242732">
    <property type="component" value="Chromosome"/>
</dbReference>
<dbReference type="EMBL" id="CP127363">
    <property type="protein sequence ID" value="WIY47007.1"/>
    <property type="molecule type" value="Genomic_DNA"/>
</dbReference>
<protein>
    <submittedName>
        <fullName evidence="1">Uncharacterized protein</fullName>
    </submittedName>
</protein>
<organism evidence="1 2">
    <name type="scientific">Paracidovorax citrulli</name>
    <name type="common">Acidovorax citrulli</name>
    <dbReference type="NCBI Taxonomy" id="80869"/>
    <lineage>
        <taxon>Bacteria</taxon>
        <taxon>Pseudomonadati</taxon>
        <taxon>Pseudomonadota</taxon>
        <taxon>Betaproteobacteria</taxon>
        <taxon>Burkholderiales</taxon>
        <taxon>Comamonadaceae</taxon>
        <taxon>Paracidovorax</taxon>
    </lineage>
</organism>
<gene>
    <name evidence="1" type="ORF">QRO08_14235</name>
</gene>
<accession>A0ABY9AJ89</accession>
<keyword evidence="2" id="KW-1185">Reference proteome</keyword>
<proteinExistence type="predicted"/>
<evidence type="ECO:0000313" key="2">
    <source>
        <dbReference type="Proteomes" id="UP001242732"/>
    </source>
</evidence>
<name>A0ABY9AJ89_PARCI</name>
<sequence>MSDCNCNSQNNGAQGGNHVPNYALTGFAAAPQNAAPAAPSVNLEGVHALKLSVCVGGSYNQSTNQICFSIPIYGNLCFTSPIHIPVSAQIKVCAETCGSFIPTGLKATVYLNGSSQPSFTVTVFGVC</sequence>
<reference evidence="1 2" key="1">
    <citation type="submission" date="2023-06" db="EMBL/GenBank/DDBJ databases">
        <authorList>
            <person name="Ham H."/>
            <person name="Park D.S."/>
        </authorList>
    </citation>
    <scope>NUCLEOTIDE SEQUENCE [LARGE SCALE GENOMIC DNA]</scope>
    <source>
        <strain evidence="1 2">KACC 17005</strain>
    </source>
</reference>
<dbReference type="RefSeq" id="WP_011796292.1">
    <property type="nucleotide sequence ID" value="NZ_CP023687.1"/>
</dbReference>
<evidence type="ECO:0000313" key="1">
    <source>
        <dbReference type="EMBL" id="WIY47007.1"/>
    </source>
</evidence>